<protein>
    <submittedName>
        <fullName evidence="1">Uncharacterized protein</fullName>
    </submittedName>
</protein>
<organism evidence="1 2">
    <name type="scientific">Candidatus Liberibacter solanacearum</name>
    <dbReference type="NCBI Taxonomy" id="556287"/>
    <lineage>
        <taxon>Bacteria</taxon>
        <taxon>Pseudomonadati</taxon>
        <taxon>Pseudomonadota</taxon>
        <taxon>Alphaproteobacteria</taxon>
        <taxon>Hyphomicrobiales</taxon>
        <taxon>Rhizobiaceae</taxon>
        <taxon>Liberibacter</taxon>
    </lineage>
</organism>
<evidence type="ECO:0000313" key="1">
    <source>
        <dbReference type="EMBL" id="RPD37192.1"/>
    </source>
</evidence>
<evidence type="ECO:0000313" key="2">
    <source>
        <dbReference type="Proteomes" id="UP000236895"/>
    </source>
</evidence>
<dbReference type="AlphaFoldDB" id="A0A3R7R996"/>
<accession>A0A3R7R996</accession>
<name>A0A3R7R996_9HYPH</name>
<gene>
    <name evidence="1" type="ORF">C0030_003580</name>
</gene>
<sequence>MLKLNALLYSGDDVVKSVKKVANMASSLMEGASFAVNKKEAVGSMEKIKSRISVLAKKVAEGDEKATVEFNTLCQQEADLIARYKK</sequence>
<dbReference type="EMBL" id="PKRU02000018">
    <property type="protein sequence ID" value="RPD37192.1"/>
    <property type="molecule type" value="Genomic_DNA"/>
</dbReference>
<reference evidence="1 2" key="1">
    <citation type="submission" date="2018-11" db="EMBL/GenBank/DDBJ databases">
        <title>Genome Analysis of Haplotype D of Candidatus Liberibacter Solanacearum.</title>
        <authorList>
            <person name="Katsir L."/>
            <person name="Ruan Z."/>
            <person name="Santos Garcia D."/>
            <person name="Piasezky A."/>
            <person name="Jiang J."/>
            <person name="Sela N."/>
            <person name="Freilich S."/>
            <person name="Bahar O."/>
        </authorList>
    </citation>
    <scope>NUCLEOTIDE SEQUENCE [LARGE SCALE GENOMIC DNA]</scope>
    <source>
        <strain evidence="2">haplotype D1</strain>
    </source>
</reference>
<dbReference type="Proteomes" id="UP000236895">
    <property type="component" value="Unassembled WGS sequence"/>
</dbReference>
<comment type="caution">
    <text evidence="1">The sequence shown here is derived from an EMBL/GenBank/DDBJ whole genome shotgun (WGS) entry which is preliminary data.</text>
</comment>
<proteinExistence type="predicted"/>